<feature type="transmembrane region" description="Helical" evidence="1">
    <location>
        <begin position="89"/>
        <end position="109"/>
    </location>
</feature>
<feature type="domain" description="FecR protein" evidence="2">
    <location>
        <begin position="120"/>
        <end position="211"/>
    </location>
</feature>
<dbReference type="AlphaFoldDB" id="A0A316HKR0"/>
<proteinExistence type="predicted"/>
<evidence type="ECO:0000313" key="5">
    <source>
        <dbReference type="Proteomes" id="UP000245812"/>
    </source>
</evidence>
<dbReference type="PANTHER" id="PTHR30273">
    <property type="entry name" value="PERIPLASMIC SIGNAL SENSOR AND SIGMA FACTOR ACTIVATOR FECR-RELATED"/>
    <property type="match status" value="1"/>
</dbReference>
<comment type="caution">
    <text evidence="4">The sequence shown here is derived from an EMBL/GenBank/DDBJ whole genome shotgun (WGS) entry which is preliminary data.</text>
</comment>
<sequence length="324" mass="35212">MDRATDTAIIEQAERWFARLRADDCAAADRRAFEDWRASDPRHAEAYDETRRLWAGMLPLAADAEVAAWRRQARAAADRPRAPRLRRPLLGLAAAAAMLALAAGGYLAWRTQAPPPAVARYATAAGEVRALVLADGSRLTLNADTVLEASMGAQARTVYLRRGEAVFDVVHEAARPFVVHAAGNVIRDIGTRFDVELDGARTDITVAEGIVNVTRDGKTATLAHGEQLAVGEGLWRRRSIDPSVATGWTQGMLVFRQTPLEEAVAQANRYGRGRLVVEDPSLAQLPISGDFHAGETDSLVHALESAFPIRARRGAGDVIRLSRR</sequence>
<organism evidence="4 5">
    <name type="scientific">Fulvimonas soli</name>
    <dbReference type="NCBI Taxonomy" id="155197"/>
    <lineage>
        <taxon>Bacteria</taxon>
        <taxon>Pseudomonadati</taxon>
        <taxon>Pseudomonadota</taxon>
        <taxon>Gammaproteobacteria</taxon>
        <taxon>Lysobacterales</taxon>
        <taxon>Rhodanobacteraceae</taxon>
        <taxon>Fulvimonas</taxon>
    </lineage>
</organism>
<evidence type="ECO:0000313" key="4">
    <source>
        <dbReference type="EMBL" id="PWK81827.1"/>
    </source>
</evidence>
<dbReference type="InterPro" id="IPR012373">
    <property type="entry name" value="Ferrdict_sens_TM"/>
</dbReference>
<keyword evidence="1" id="KW-0472">Membrane</keyword>
<feature type="domain" description="FecR N-terminal" evidence="3">
    <location>
        <begin position="11"/>
        <end position="53"/>
    </location>
</feature>
<gene>
    <name evidence="4" type="ORF">C7456_1198</name>
</gene>
<keyword evidence="1" id="KW-0812">Transmembrane</keyword>
<evidence type="ECO:0000259" key="2">
    <source>
        <dbReference type="Pfam" id="PF04773"/>
    </source>
</evidence>
<dbReference type="PIRSF" id="PIRSF018266">
    <property type="entry name" value="FecR"/>
    <property type="match status" value="1"/>
</dbReference>
<dbReference type="Gene3D" id="2.60.120.1440">
    <property type="match status" value="1"/>
</dbReference>
<dbReference type="EMBL" id="QGHC01000019">
    <property type="protein sequence ID" value="PWK81827.1"/>
    <property type="molecule type" value="Genomic_DNA"/>
</dbReference>
<dbReference type="Proteomes" id="UP000245812">
    <property type="component" value="Unassembled WGS sequence"/>
</dbReference>
<reference evidence="4 5" key="1">
    <citation type="submission" date="2018-05" db="EMBL/GenBank/DDBJ databases">
        <title>Genomic Encyclopedia of Type Strains, Phase IV (KMG-IV): sequencing the most valuable type-strain genomes for metagenomic binning, comparative biology and taxonomic classification.</title>
        <authorList>
            <person name="Goeker M."/>
        </authorList>
    </citation>
    <scope>NUCLEOTIDE SEQUENCE [LARGE SCALE GENOMIC DNA]</scope>
    <source>
        <strain evidence="4 5">DSM 14263</strain>
    </source>
</reference>
<dbReference type="RefSeq" id="WP_109724768.1">
    <property type="nucleotide sequence ID" value="NZ_MSZV01000071.1"/>
</dbReference>
<name>A0A316HKR0_9GAMM</name>
<dbReference type="Gene3D" id="3.55.50.30">
    <property type="match status" value="1"/>
</dbReference>
<evidence type="ECO:0000259" key="3">
    <source>
        <dbReference type="Pfam" id="PF16220"/>
    </source>
</evidence>
<dbReference type="InterPro" id="IPR006860">
    <property type="entry name" value="FecR"/>
</dbReference>
<evidence type="ECO:0000256" key="1">
    <source>
        <dbReference type="SAM" id="Phobius"/>
    </source>
</evidence>
<dbReference type="InterPro" id="IPR032623">
    <property type="entry name" value="FecR_N"/>
</dbReference>
<keyword evidence="5" id="KW-1185">Reference proteome</keyword>
<accession>A0A316HKR0</accession>
<dbReference type="OrthoDB" id="9771237at2"/>
<dbReference type="Pfam" id="PF04773">
    <property type="entry name" value="FecR"/>
    <property type="match status" value="1"/>
</dbReference>
<protein>
    <submittedName>
        <fullName evidence="4">FecR family protein</fullName>
    </submittedName>
</protein>
<keyword evidence="1" id="KW-1133">Transmembrane helix</keyword>
<dbReference type="Pfam" id="PF16220">
    <property type="entry name" value="DUF4880"/>
    <property type="match status" value="1"/>
</dbReference>
<dbReference type="GO" id="GO:0016989">
    <property type="term" value="F:sigma factor antagonist activity"/>
    <property type="evidence" value="ECO:0007669"/>
    <property type="project" value="TreeGrafter"/>
</dbReference>
<dbReference type="PANTHER" id="PTHR30273:SF2">
    <property type="entry name" value="PROTEIN FECR"/>
    <property type="match status" value="1"/>
</dbReference>